<reference evidence="2" key="1">
    <citation type="submission" date="2021-02" db="EMBL/GenBank/DDBJ databases">
        <authorList>
            <person name="Nowell W R."/>
        </authorList>
    </citation>
    <scope>NUCLEOTIDE SEQUENCE</scope>
</reference>
<accession>A0A8S3DL86</accession>
<dbReference type="AlphaFoldDB" id="A0A8S3DL86"/>
<feature type="non-terminal residue" evidence="2">
    <location>
        <position position="80"/>
    </location>
</feature>
<proteinExistence type="predicted"/>
<organism evidence="2 3">
    <name type="scientific">Rotaria magnacalcarata</name>
    <dbReference type="NCBI Taxonomy" id="392030"/>
    <lineage>
        <taxon>Eukaryota</taxon>
        <taxon>Metazoa</taxon>
        <taxon>Spiralia</taxon>
        <taxon>Gnathifera</taxon>
        <taxon>Rotifera</taxon>
        <taxon>Eurotatoria</taxon>
        <taxon>Bdelloidea</taxon>
        <taxon>Philodinida</taxon>
        <taxon>Philodinidae</taxon>
        <taxon>Rotaria</taxon>
    </lineage>
</organism>
<name>A0A8S3DL86_9BILA</name>
<feature type="compositionally biased region" description="Polar residues" evidence="1">
    <location>
        <begin position="1"/>
        <end position="24"/>
    </location>
</feature>
<feature type="region of interest" description="Disordered" evidence="1">
    <location>
        <begin position="57"/>
        <end position="80"/>
    </location>
</feature>
<feature type="compositionally biased region" description="Low complexity" evidence="1">
    <location>
        <begin position="57"/>
        <end position="71"/>
    </location>
</feature>
<protein>
    <submittedName>
        <fullName evidence="2">Uncharacterized protein</fullName>
    </submittedName>
</protein>
<evidence type="ECO:0000256" key="1">
    <source>
        <dbReference type="SAM" id="MobiDB-lite"/>
    </source>
</evidence>
<gene>
    <name evidence="2" type="ORF">SMN809_LOCUS55888</name>
</gene>
<dbReference type="EMBL" id="CAJOBI010198563">
    <property type="protein sequence ID" value="CAF4984047.1"/>
    <property type="molecule type" value="Genomic_DNA"/>
</dbReference>
<dbReference type="Proteomes" id="UP000676336">
    <property type="component" value="Unassembled WGS sequence"/>
</dbReference>
<comment type="caution">
    <text evidence="2">The sequence shown here is derived from an EMBL/GenBank/DDBJ whole genome shotgun (WGS) entry which is preliminary data.</text>
</comment>
<feature type="region of interest" description="Disordered" evidence="1">
    <location>
        <begin position="1"/>
        <end position="28"/>
    </location>
</feature>
<sequence>MNTSSAAYNGAPTGSQPGSLMNNTINYSSNINPNQPPINLTKTNLPLVSASLNNTGTGLNPTNIPTNIPTTSFSGFPPGM</sequence>
<evidence type="ECO:0000313" key="2">
    <source>
        <dbReference type="EMBL" id="CAF4984047.1"/>
    </source>
</evidence>
<evidence type="ECO:0000313" key="3">
    <source>
        <dbReference type="Proteomes" id="UP000676336"/>
    </source>
</evidence>